<proteinExistence type="predicted"/>
<dbReference type="OrthoDB" id="197151at2157"/>
<dbReference type="Proteomes" id="UP000245657">
    <property type="component" value="Unassembled WGS sequence"/>
</dbReference>
<dbReference type="Gene3D" id="3.60.15.10">
    <property type="entry name" value="Ribonuclease Z/Hydroxyacylglutathione hydrolase-like"/>
    <property type="match status" value="1"/>
</dbReference>
<dbReference type="PANTHER" id="PTHR42951">
    <property type="entry name" value="METALLO-BETA-LACTAMASE DOMAIN-CONTAINING"/>
    <property type="match status" value="1"/>
</dbReference>
<dbReference type="Pfam" id="PF00753">
    <property type="entry name" value="Lactamase_B"/>
    <property type="match status" value="1"/>
</dbReference>
<evidence type="ECO:0000259" key="1">
    <source>
        <dbReference type="SMART" id="SM00849"/>
    </source>
</evidence>
<dbReference type="InterPro" id="IPR050855">
    <property type="entry name" value="NDM-1-like"/>
</dbReference>
<dbReference type="RefSeq" id="WP_109969408.1">
    <property type="nucleotide sequence ID" value="NZ_CP176093.1"/>
</dbReference>
<dbReference type="SMART" id="SM00849">
    <property type="entry name" value="Lactamase_B"/>
    <property type="match status" value="1"/>
</dbReference>
<evidence type="ECO:0000313" key="3">
    <source>
        <dbReference type="Proteomes" id="UP000245657"/>
    </source>
</evidence>
<dbReference type="EMBL" id="QGMY01000009">
    <property type="protein sequence ID" value="PWR70914.1"/>
    <property type="molecule type" value="Genomic_DNA"/>
</dbReference>
<comment type="caution">
    <text evidence="2">The sequence shown here is derived from an EMBL/GenBank/DDBJ whole genome shotgun (WGS) entry which is preliminary data.</text>
</comment>
<dbReference type="AlphaFoldDB" id="A0A2V2MRQ4"/>
<dbReference type="SUPFAM" id="SSF56281">
    <property type="entry name" value="Metallo-hydrolase/oxidoreductase"/>
    <property type="match status" value="1"/>
</dbReference>
<evidence type="ECO:0000313" key="2">
    <source>
        <dbReference type="EMBL" id="PWR70914.1"/>
    </source>
</evidence>
<organism evidence="2 3">
    <name type="scientific">Methanospirillum lacunae</name>
    <dbReference type="NCBI Taxonomy" id="668570"/>
    <lineage>
        <taxon>Archaea</taxon>
        <taxon>Methanobacteriati</taxon>
        <taxon>Methanobacteriota</taxon>
        <taxon>Stenosarchaea group</taxon>
        <taxon>Methanomicrobia</taxon>
        <taxon>Methanomicrobiales</taxon>
        <taxon>Methanospirillaceae</taxon>
        <taxon>Methanospirillum</taxon>
    </lineage>
</organism>
<reference evidence="2 3" key="1">
    <citation type="submission" date="2018-05" db="EMBL/GenBank/DDBJ databases">
        <title>Draft genome of Methanospirillum lacunae Ki8-1.</title>
        <authorList>
            <person name="Dueholm M.S."/>
            <person name="Nielsen P.H."/>
            <person name="Bakmann L.F."/>
            <person name="Otzen D.E."/>
        </authorList>
    </citation>
    <scope>NUCLEOTIDE SEQUENCE [LARGE SCALE GENOMIC DNA]</scope>
    <source>
        <strain evidence="2 3">Ki8-1</strain>
    </source>
</reference>
<sequence>MEIIQGIHQIEAGKTVDFGFYTNCFLIEQDGLILIDTGLPGNTEKILSYITGTIHLDPQDIHTIILTHYHQDHTGNIIELQQITGAKIAIHIADAKLLSDQIKQNFQQKEIKSEEEILNKEKFLNFTPDILLNDGEIIAGMQCIHVLGHTPGNVAFFDSKRKILFCGDTIFGIDGKVDIPQGIQERMKTMGTLDITRESMKKLRALDYNILLFGHGDPILENASNIVNKFINIF</sequence>
<accession>A0A2V2MRQ4</accession>
<dbReference type="CDD" id="cd07721">
    <property type="entry name" value="yflN-like_MBL-fold"/>
    <property type="match status" value="1"/>
</dbReference>
<dbReference type="GeneID" id="97547265"/>
<dbReference type="InterPro" id="IPR036866">
    <property type="entry name" value="RibonucZ/Hydroxyglut_hydro"/>
</dbReference>
<dbReference type="InterPro" id="IPR001279">
    <property type="entry name" value="Metallo-B-lactamas"/>
</dbReference>
<dbReference type="PANTHER" id="PTHR42951:SF17">
    <property type="entry name" value="METALLO-BETA-LACTAMASE DOMAIN-CONTAINING PROTEIN"/>
    <property type="match status" value="1"/>
</dbReference>
<name>A0A2V2MRQ4_9EURY</name>
<feature type="domain" description="Metallo-beta-lactamase" evidence="1">
    <location>
        <begin position="21"/>
        <end position="215"/>
    </location>
</feature>
<protein>
    <recommendedName>
        <fullName evidence="1">Metallo-beta-lactamase domain-containing protein</fullName>
    </recommendedName>
</protein>
<keyword evidence="3" id="KW-1185">Reference proteome</keyword>
<gene>
    <name evidence="2" type="ORF">DK846_13070</name>
</gene>